<organism evidence="3 4">
    <name type="scientific">Legionella bononiensis</name>
    <dbReference type="NCBI Taxonomy" id="2793102"/>
    <lineage>
        <taxon>Bacteria</taxon>
        <taxon>Pseudomonadati</taxon>
        <taxon>Pseudomonadota</taxon>
        <taxon>Gammaproteobacteria</taxon>
        <taxon>Legionellales</taxon>
        <taxon>Legionellaceae</taxon>
        <taxon>Legionella</taxon>
    </lineage>
</organism>
<keyword evidence="1" id="KW-1133">Transmembrane helix</keyword>
<accession>A0ABS1WBB0</accession>
<sequence>MTLDRRFKAIDKQFDTFQHVISDEKLIAQSGYAVLFGEQQIQILKNVGKDLQIIRDFYHDRFYNKNTIPQSDIVDKYSELYSILYQLSQNNLDLNKAINTIETSSNEWLDEIVLDSILNVCYSIAWLIPLIAGAAILPFALPLLSLSTFVGLSVLIASTSSMFLSISKVWDNLSSIENTTPVVENTLLERSLLTNMNAFYQSNLRKNIKLDSSPENQEQITEETGLSC</sequence>
<comment type="caution">
    <text evidence="3">The sequence shown here is derived from an EMBL/GenBank/DDBJ whole genome shotgun (WGS) entry which is preliminary data.</text>
</comment>
<evidence type="ECO:0000256" key="1">
    <source>
        <dbReference type="SAM" id="Phobius"/>
    </source>
</evidence>
<evidence type="ECO:0000259" key="2">
    <source>
        <dbReference type="Pfam" id="PF18688"/>
    </source>
</evidence>
<dbReference type="InterPro" id="IPR040737">
    <property type="entry name" value="DUF5638"/>
</dbReference>
<evidence type="ECO:0000313" key="4">
    <source>
        <dbReference type="Proteomes" id="UP000809910"/>
    </source>
</evidence>
<feature type="transmembrane region" description="Helical" evidence="1">
    <location>
        <begin position="146"/>
        <end position="166"/>
    </location>
</feature>
<name>A0ABS1WBB0_9GAMM</name>
<dbReference type="RefSeq" id="WP_203111375.1">
    <property type="nucleotide sequence ID" value="NZ_JADOBG010000021.1"/>
</dbReference>
<feature type="transmembrane region" description="Helical" evidence="1">
    <location>
        <begin position="117"/>
        <end position="140"/>
    </location>
</feature>
<feature type="domain" description="DUF5638" evidence="2">
    <location>
        <begin position="39"/>
        <end position="121"/>
    </location>
</feature>
<dbReference type="Proteomes" id="UP000809910">
    <property type="component" value="Unassembled WGS sequence"/>
</dbReference>
<keyword evidence="1" id="KW-0472">Membrane</keyword>
<evidence type="ECO:0000313" key="3">
    <source>
        <dbReference type="EMBL" id="MBL7526640.1"/>
    </source>
</evidence>
<keyword evidence="4" id="KW-1185">Reference proteome</keyword>
<protein>
    <recommendedName>
        <fullName evidence="2">DUF5638 domain-containing protein</fullName>
    </recommendedName>
</protein>
<keyword evidence="1" id="KW-0812">Transmembrane</keyword>
<gene>
    <name evidence="3" type="ORF">I5282_08665</name>
</gene>
<proteinExistence type="predicted"/>
<dbReference type="Pfam" id="PF18688">
    <property type="entry name" value="DUF5638"/>
    <property type="match status" value="1"/>
</dbReference>
<reference evidence="3 4" key="1">
    <citation type="submission" date="2020-12" db="EMBL/GenBank/DDBJ databases">
        <title>WGS of Legionella: environmental sample.</title>
        <authorList>
            <person name="Cristino S."/>
            <person name="Girolamini L."/>
            <person name="Salaris S."/>
            <person name="Pascale M.R."/>
            <person name="Mazzotta M."/>
            <person name="Orsini M."/>
            <person name="Grottola A."/>
        </authorList>
    </citation>
    <scope>NUCLEOTIDE SEQUENCE [LARGE SCALE GENOMIC DNA]</scope>
    <source>
        <strain evidence="3 4">30cs62</strain>
    </source>
</reference>
<dbReference type="EMBL" id="JADWVN010000016">
    <property type="protein sequence ID" value="MBL7526640.1"/>
    <property type="molecule type" value="Genomic_DNA"/>
</dbReference>